<evidence type="ECO:0000313" key="2">
    <source>
        <dbReference type="EMBL" id="MEY8244872.1"/>
    </source>
</evidence>
<keyword evidence="1" id="KW-1133">Transmembrane helix</keyword>
<sequence>MTLQGATLVLVVLFTFCGIFSIVAGIAGWSWFFDNINVRVLTGKLRRPLARLLYIVLGLAILAMAMYMYNITA</sequence>
<dbReference type="RefSeq" id="WP_121699368.1">
    <property type="nucleotide sequence ID" value="NZ_JBCLPP010000009.1"/>
</dbReference>
<keyword evidence="3" id="KW-1185">Reference proteome</keyword>
<feature type="transmembrane region" description="Helical" evidence="1">
    <location>
        <begin position="52"/>
        <end position="69"/>
    </location>
</feature>
<feature type="transmembrane region" description="Helical" evidence="1">
    <location>
        <begin position="6"/>
        <end position="32"/>
    </location>
</feature>
<comment type="caution">
    <text evidence="2">The sequence shown here is derived from an EMBL/GenBank/DDBJ whole genome shotgun (WGS) entry which is preliminary data.</text>
</comment>
<protein>
    <submittedName>
        <fullName evidence="2">Imm17 family immunity protein</fullName>
    </submittedName>
</protein>
<dbReference type="Proteomes" id="UP001565200">
    <property type="component" value="Unassembled WGS sequence"/>
</dbReference>
<name>A0ABV4CV30_9BACT</name>
<accession>A0ABV4CV30</accession>
<dbReference type="EMBL" id="JBCLPP010000009">
    <property type="protein sequence ID" value="MEY8244872.1"/>
    <property type="molecule type" value="Genomic_DNA"/>
</dbReference>
<reference evidence="2 3" key="1">
    <citation type="submission" date="2024-03" db="EMBL/GenBank/DDBJ databases">
        <title>Mouse gut bacterial collection (mGBC) of GemPharmatech.</title>
        <authorList>
            <person name="He Y."/>
            <person name="Dong L."/>
            <person name="Wu D."/>
            <person name="Gao X."/>
            <person name="Lin Z."/>
        </authorList>
    </citation>
    <scope>NUCLEOTIDE SEQUENCE [LARGE SCALE GENOMIC DNA]</scope>
    <source>
        <strain evidence="2 3">54-13</strain>
    </source>
</reference>
<dbReference type="Pfam" id="PF15562">
    <property type="entry name" value="Imm17"/>
    <property type="match status" value="1"/>
</dbReference>
<organism evidence="2 3">
    <name type="scientific">Heminiphilus faecis</name>
    <dbReference type="NCBI Taxonomy" id="2601703"/>
    <lineage>
        <taxon>Bacteria</taxon>
        <taxon>Pseudomonadati</taxon>
        <taxon>Bacteroidota</taxon>
        <taxon>Bacteroidia</taxon>
        <taxon>Bacteroidales</taxon>
        <taxon>Muribaculaceae</taxon>
        <taxon>Heminiphilus</taxon>
    </lineage>
</organism>
<evidence type="ECO:0000313" key="3">
    <source>
        <dbReference type="Proteomes" id="UP001565200"/>
    </source>
</evidence>
<dbReference type="InterPro" id="IPR029087">
    <property type="entry name" value="Imm17"/>
</dbReference>
<keyword evidence="1" id="KW-0812">Transmembrane</keyword>
<evidence type="ECO:0000256" key="1">
    <source>
        <dbReference type="SAM" id="Phobius"/>
    </source>
</evidence>
<keyword evidence="1" id="KW-0472">Membrane</keyword>
<proteinExistence type="predicted"/>
<gene>
    <name evidence="2" type="ORF">AAK873_04450</name>
</gene>